<dbReference type="PRINTS" id="PR00171">
    <property type="entry name" value="SUGRTRNSPORT"/>
</dbReference>
<comment type="similarity">
    <text evidence="2 7">Belongs to the major facilitator superfamily. Sugar transporter (TC 2.A.1.1) family.</text>
</comment>
<comment type="subcellular location">
    <subcellularLocation>
        <location evidence="1">Membrane</location>
        <topology evidence="1">Multi-pass membrane protein</topology>
    </subcellularLocation>
</comment>
<dbReference type="Proteomes" id="UP000309734">
    <property type="component" value="Unassembled WGS sequence"/>
</dbReference>
<dbReference type="AlphaFoldDB" id="A0A4S8YPQ8"/>
<evidence type="ECO:0000256" key="2">
    <source>
        <dbReference type="ARBA" id="ARBA00010992"/>
    </source>
</evidence>
<dbReference type="InterPro" id="IPR005829">
    <property type="entry name" value="Sugar_transporter_CS"/>
</dbReference>
<feature type="transmembrane region" description="Helical" evidence="9">
    <location>
        <begin position="118"/>
        <end position="140"/>
    </location>
</feature>
<evidence type="ECO:0000256" key="7">
    <source>
        <dbReference type="RuleBase" id="RU003346"/>
    </source>
</evidence>
<feature type="compositionally biased region" description="Basic and acidic residues" evidence="8">
    <location>
        <begin position="501"/>
        <end position="514"/>
    </location>
</feature>
<dbReference type="FunFam" id="1.20.1250.20:FF:000134">
    <property type="entry name" value="MFS sugar transporter protein"/>
    <property type="match status" value="1"/>
</dbReference>
<evidence type="ECO:0000256" key="9">
    <source>
        <dbReference type="SAM" id="Phobius"/>
    </source>
</evidence>
<name>A0A4S8YPQ8_AURPU</name>
<evidence type="ECO:0000313" key="12">
    <source>
        <dbReference type="EMBL" id="THZ69135.1"/>
    </source>
</evidence>
<feature type="transmembrane region" description="Helical" evidence="9">
    <location>
        <begin position="64"/>
        <end position="86"/>
    </location>
</feature>
<dbReference type="EMBL" id="QZBS01000257">
    <property type="protein sequence ID" value="THZ69135.1"/>
    <property type="molecule type" value="Genomic_DNA"/>
</dbReference>
<dbReference type="NCBIfam" id="TIGR00879">
    <property type="entry name" value="SP"/>
    <property type="match status" value="1"/>
</dbReference>
<dbReference type="PROSITE" id="PS50850">
    <property type="entry name" value="MFS"/>
    <property type="match status" value="1"/>
</dbReference>
<keyword evidence="3 7" id="KW-0813">Transport</keyword>
<evidence type="ECO:0000313" key="13">
    <source>
        <dbReference type="Proteomes" id="UP000309734"/>
    </source>
</evidence>
<keyword evidence="5 9" id="KW-1133">Transmembrane helix</keyword>
<dbReference type="PROSITE" id="PS00217">
    <property type="entry name" value="SUGAR_TRANSPORT_2"/>
    <property type="match status" value="1"/>
</dbReference>
<evidence type="ECO:0000259" key="10">
    <source>
        <dbReference type="PROSITE" id="PS50850"/>
    </source>
</evidence>
<gene>
    <name evidence="12" type="ORF">D6C85_06967</name>
    <name evidence="11" type="ORF">D6D20_08518</name>
</gene>
<feature type="transmembrane region" description="Helical" evidence="9">
    <location>
        <begin position="93"/>
        <end position="112"/>
    </location>
</feature>
<evidence type="ECO:0000256" key="1">
    <source>
        <dbReference type="ARBA" id="ARBA00004141"/>
    </source>
</evidence>
<dbReference type="InterPro" id="IPR036259">
    <property type="entry name" value="MFS_trans_sf"/>
</dbReference>
<dbReference type="EMBL" id="QZAN01000140">
    <property type="protein sequence ID" value="THW56732.1"/>
    <property type="molecule type" value="Genomic_DNA"/>
</dbReference>
<feature type="transmembrane region" description="Helical" evidence="9">
    <location>
        <begin position="314"/>
        <end position="336"/>
    </location>
</feature>
<dbReference type="InterPro" id="IPR050360">
    <property type="entry name" value="MFS_Sugar_Transporters"/>
</dbReference>
<organism evidence="11 14">
    <name type="scientific">Aureobasidium pullulans</name>
    <name type="common">Black yeast</name>
    <name type="synonym">Pullularia pullulans</name>
    <dbReference type="NCBI Taxonomy" id="5580"/>
    <lineage>
        <taxon>Eukaryota</taxon>
        <taxon>Fungi</taxon>
        <taxon>Dikarya</taxon>
        <taxon>Ascomycota</taxon>
        <taxon>Pezizomycotina</taxon>
        <taxon>Dothideomycetes</taxon>
        <taxon>Dothideomycetidae</taxon>
        <taxon>Dothideales</taxon>
        <taxon>Saccotheciaceae</taxon>
        <taxon>Aureobasidium</taxon>
    </lineage>
</organism>
<sequence>MAFHYGRCLCCLCWYPLRLRHRNYLRCLKPSSFRGSKSSNKVSGIQEMPYWIEQFNDPAASGKISLIVSILSVGTFVGALAAGLIADYTGRKWGIIICAAIPFNLGVILQVASTEQSMFIAGRFFAGLGVGLVSVQIPMYQAETLPKWIRGFIIGSYQLCITIGLLLASLINYGTKDRNDSGSYRIPLAIQFAWSLILCIGMFFLPETPRFLIKKNKQEQARKSLHFLRRLPEDHPALTAELAEITANYEYEMSLGTASYLECFKGNTGKRTFTGIALQSLQQLVGVNFIFYYGTSYFSRNAPADSSIQWLPSAFILSVITNVINVISTFPGLWAIDRFGRRPVLLAGALGMGISQYIVAAAGVATSPTDYTSACAQFAFICIYIFFFASTFGPAAWVVTGEIFPLKVRAKCLSMTTAANWFFNWLLAFITPYLTEVQYANLGPNIFWIWGGFCWIAVAFVWAFIYETKDLSLEEVNELYNTVGKAWKSKAYRPMISQRNGDWDAARSKAEAEGKTSVAPSDEMLEKA</sequence>
<dbReference type="InterPro" id="IPR003663">
    <property type="entry name" value="Sugar/inositol_transpt"/>
</dbReference>
<evidence type="ECO:0000256" key="8">
    <source>
        <dbReference type="SAM" id="MobiDB-lite"/>
    </source>
</evidence>
<feature type="transmembrane region" description="Helical" evidence="9">
    <location>
        <begin position="186"/>
        <end position="205"/>
    </location>
</feature>
<dbReference type="PANTHER" id="PTHR48022:SF17">
    <property type="entry name" value="HEXOSE TRANSPORTER"/>
    <property type="match status" value="1"/>
</dbReference>
<dbReference type="PROSITE" id="PS00216">
    <property type="entry name" value="SUGAR_TRANSPORT_1"/>
    <property type="match status" value="1"/>
</dbReference>
<dbReference type="InterPro" id="IPR020846">
    <property type="entry name" value="MFS_dom"/>
</dbReference>
<reference evidence="13 14" key="1">
    <citation type="submission" date="2018-10" db="EMBL/GenBank/DDBJ databases">
        <title>Fifty Aureobasidium pullulans genomes reveal a recombining polyextremotolerant generalist.</title>
        <authorList>
            <person name="Gostincar C."/>
            <person name="Turk M."/>
            <person name="Zajc J."/>
            <person name="Gunde-Cimerman N."/>
        </authorList>
    </citation>
    <scope>NUCLEOTIDE SEQUENCE [LARGE SCALE GENOMIC DNA]</scope>
    <source>
        <strain evidence="11 14">EXF-10751</strain>
        <strain evidence="12 13">EXF-3519</strain>
    </source>
</reference>
<feature type="transmembrane region" description="Helical" evidence="9">
    <location>
        <begin position="343"/>
        <end position="366"/>
    </location>
</feature>
<dbReference type="Gene3D" id="1.20.1250.20">
    <property type="entry name" value="MFS general substrate transporter like domains"/>
    <property type="match status" value="1"/>
</dbReference>
<dbReference type="PANTHER" id="PTHR48022">
    <property type="entry name" value="PLASTIDIC GLUCOSE TRANSPORTER 4"/>
    <property type="match status" value="1"/>
</dbReference>
<evidence type="ECO:0000313" key="14">
    <source>
        <dbReference type="Proteomes" id="UP000310421"/>
    </source>
</evidence>
<evidence type="ECO:0000256" key="6">
    <source>
        <dbReference type="ARBA" id="ARBA00023136"/>
    </source>
</evidence>
<dbReference type="SUPFAM" id="SSF103473">
    <property type="entry name" value="MFS general substrate transporter"/>
    <property type="match status" value="1"/>
</dbReference>
<feature type="transmembrane region" description="Helical" evidence="9">
    <location>
        <begin position="446"/>
        <end position="465"/>
    </location>
</feature>
<dbReference type="InterPro" id="IPR005828">
    <property type="entry name" value="MFS_sugar_transport-like"/>
</dbReference>
<dbReference type="Pfam" id="PF00083">
    <property type="entry name" value="Sugar_tr"/>
    <property type="match status" value="1"/>
</dbReference>
<feature type="domain" description="Major facilitator superfamily (MFS) profile" evidence="10">
    <location>
        <begin position="1"/>
        <end position="469"/>
    </location>
</feature>
<feature type="region of interest" description="Disordered" evidence="8">
    <location>
        <begin position="500"/>
        <end position="528"/>
    </location>
</feature>
<feature type="transmembrane region" description="Helical" evidence="9">
    <location>
        <begin position="152"/>
        <end position="174"/>
    </location>
</feature>
<protein>
    <submittedName>
        <fullName evidence="11">Putative transporter</fullName>
    </submittedName>
</protein>
<evidence type="ECO:0000256" key="3">
    <source>
        <dbReference type="ARBA" id="ARBA00022448"/>
    </source>
</evidence>
<keyword evidence="6 9" id="KW-0472">Membrane</keyword>
<evidence type="ECO:0000256" key="4">
    <source>
        <dbReference type="ARBA" id="ARBA00022692"/>
    </source>
</evidence>
<accession>A0A4S8YPQ8</accession>
<evidence type="ECO:0000256" key="5">
    <source>
        <dbReference type="ARBA" id="ARBA00022989"/>
    </source>
</evidence>
<feature type="transmembrane region" description="Helical" evidence="9">
    <location>
        <begin position="412"/>
        <end position="434"/>
    </location>
</feature>
<dbReference type="GO" id="GO:0016020">
    <property type="term" value="C:membrane"/>
    <property type="evidence" value="ECO:0007669"/>
    <property type="project" value="UniProtKB-SubCell"/>
</dbReference>
<feature type="transmembrane region" description="Helical" evidence="9">
    <location>
        <begin position="378"/>
        <end position="400"/>
    </location>
</feature>
<feature type="transmembrane region" description="Helical" evidence="9">
    <location>
        <begin position="273"/>
        <end position="294"/>
    </location>
</feature>
<evidence type="ECO:0000313" key="11">
    <source>
        <dbReference type="EMBL" id="THW56732.1"/>
    </source>
</evidence>
<comment type="caution">
    <text evidence="11">The sequence shown here is derived from an EMBL/GenBank/DDBJ whole genome shotgun (WGS) entry which is preliminary data.</text>
</comment>
<proteinExistence type="inferred from homology"/>
<dbReference type="Proteomes" id="UP000310421">
    <property type="component" value="Unassembled WGS sequence"/>
</dbReference>
<dbReference type="GO" id="GO:0005351">
    <property type="term" value="F:carbohydrate:proton symporter activity"/>
    <property type="evidence" value="ECO:0007669"/>
    <property type="project" value="TreeGrafter"/>
</dbReference>
<keyword evidence="4 9" id="KW-0812">Transmembrane</keyword>